<dbReference type="PANTHER" id="PTHR43236:SF1">
    <property type="entry name" value="BLL7220 PROTEIN"/>
    <property type="match status" value="1"/>
</dbReference>
<feature type="domain" description="IrrE N-terminal-like" evidence="1">
    <location>
        <begin position="60"/>
        <end position="166"/>
    </location>
</feature>
<dbReference type="InterPro" id="IPR052345">
    <property type="entry name" value="Rad_response_metalloprotease"/>
</dbReference>
<dbReference type="Gene3D" id="1.10.10.2910">
    <property type="match status" value="1"/>
</dbReference>
<gene>
    <name evidence="2" type="ORF">MQE36_05295</name>
</gene>
<accession>A0ABY3YQ72</accession>
<organism evidence="2 3">
    <name type="scientific">Zhouia spongiae</name>
    <dbReference type="NCBI Taxonomy" id="2202721"/>
    <lineage>
        <taxon>Bacteria</taxon>
        <taxon>Pseudomonadati</taxon>
        <taxon>Bacteroidota</taxon>
        <taxon>Flavobacteriia</taxon>
        <taxon>Flavobacteriales</taxon>
        <taxon>Flavobacteriaceae</taxon>
        <taxon>Zhouia</taxon>
    </lineage>
</organism>
<evidence type="ECO:0000313" key="2">
    <source>
        <dbReference type="EMBL" id="UNY99760.1"/>
    </source>
</evidence>
<dbReference type="RefSeq" id="WP_242938132.1">
    <property type="nucleotide sequence ID" value="NZ_CP094326.1"/>
</dbReference>
<dbReference type="EMBL" id="CP094326">
    <property type="protein sequence ID" value="UNY99760.1"/>
    <property type="molecule type" value="Genomic_DNA"/>
</dbReference>
<evidence type="ECO:0000313" key="3">
    <source>
        <dbReference type="Proteomes" id="UP000829476"/>
    </source>
</evidence>
<keyword evidence="3" id="KW-1185">Reference proteome</keyword>
<name>A0ABY3YQ72_9FLAO</name>
<evidence type="ECO:0000259" key="1">
    <source>
        <dbReference type="Pfam" id="PF06114"/>
    </source>
</evidence>
<reference evidence="2 3" key="1">
    <citation type="journal article" date="2018" name="Int. J. Syst. Evol. Microbiol.">
        <title>Zhouia spongiae sp. nov., isolated from a marine sponge.</title>
        <authorList>
            <person name="Zhuang L."/>
            <person name="Lin B."/>
            <person name="Qin F."/>
            <person name="Luo L."/>
        </authorList>
    </citation>
    <scope>NUCLEOTIDE SEQUENCE [LARGE SCALE GENOMIC DNA]</scope>
    <source>
        <strain evidence="2 3">HN-Y44</strain>
    </source>
</reference>
<dbReference type="Pfam" id="PF06114">
    <property type="entry name" value="Peptidase_M78"/>
    <property type="match status" value="1"/>
</dbReference>
<protein>
    <submittedName>
        <fullName evidence="2">ImmA/IrrE family metallo-endopeptidase</fullName>
    </submittedName>
</protein>
<dbReference type="Proteomes" id="UP000829476">
    <property type="component" value="Chromosome"/>
</dbReference>
<dbReference type="PANTHER" id="PTHR43236">
    <property type="entry name" value="ANTITOXIN HIGA1"/>
    <property type="match status" value="1"/>
</dbReference>
<sequence length="256" mass="29478">MRSNIKVLEKRANEFRNFIGVGLDDSIHLRSVLTKLNVITIFKPLGDGFSGMAIKIEKDKSSPFRFILVNSNHPIGKQHFTVCHELYHLFVQEKFTSRFCNTGKFNTKDPEEFNADWFAAFLLLPTSGIESLIPDTEIVKDKIKLKTILKIEHFFGCSRAALLYRLFKLGYISQKYYDELRVNVKLSAFQYGYDTTLYEKGNHNLFIGDYGSLARELFESNAISESHYFSLLFDLGLNAESIEKLSEDFDGEEYEA</sequence>
<proteinExistence type="predicted"/>
<dbReference type="InterPro" id="IPR010359">
    <property type="entry name" value="IrrE_HExxH"/>
</dbReference>